<evidence type="ECO:0000259" key="9">
    <source>
        <dbReference type="Pfam" id="PF20216"/>
    </source>
</evidence>
<evidence type="ECO:0000256" key="4">
    <source>
        <dbReference type="ARBA" id="ARBA00022801"/>
    </source>
</evidence>
<feature type="transmembrane region" description="Helical" evidence="7">
    <location>
        <begin position="128"/>
        <end position="147"/>
    </location>
</feature>
<organism evidence="10 11">
    <name type="scientific">Flavobacterium urocaniciphilum</name>
    <dbReference type="NCBI Taxonomy" id="1299341"/>
    <lineage>
        <taxon>Bacteria</taxon>
        <taxon>Pseudomonadati</taxon>
        <taxon>Bacteroidota</taxon>
        <taxon>Flavobacteriia</taxon>
        <taxon>Flavobacteriales</taxon>
        <taxon>Flavobacteriaceae</taxon>
        <taxon>Flavobacterium</taxon>
    </lineage>
</organism>
<sequence>MSIFNDLKQQYKFGDVPQKLIFINVLVFFVSIVFFFQFRFGAFNYPTWLALSSDYKEAVFFPWTLLTYIFLHSGPFHLLFNMIFLFFIGNLFYTFFNTRQFLTVYFLGGFFGGIFYLLYSYLFGHSSFLVGASGSVMAIFIAVATYSPSMPIRMPFIGYVKLWQVAVFYVFVDVLYLLSDNTGGHIAHLSGSLMGYIFSVLMLRGIDISKIFAWEKKKNTTFKKVYKNKPEKKYQSVRVKDVNVTQRQIDEILDKISKSGYDSLTKEEKEFLFKENK</sequence>
<dbReference type="Pfam" id="PF01694">
    <property type="entry name" value="Rhomboid"/>
    <property type="match status" value="1"/>
</dbReference>
<proteinExistence type="inferred from homology"/>
<evidence type="ECO:0000256" key="3">
    <source>
        <dbReference type="ARBA" id="ARBA00022692"/>
    </source>
</evidence>
<feature type="transmembrane region" description="Helical" evidence="7">
    <location>
        <begin position="185"/>
        <end position="206"/>
    </location>
</feature>
<dbReference type="GO" id="GO:0006508">
    <property type="term" value="P:proteolysis"/>
    <property type="evidence" value="ECO:0007669"/>
    <property type="project" value="UniProtKB-KW"/>
</dbReference>
<dbReference type="InterPro" id="IPR035952">
    <property type="entry name" value="Rhomboid-like_sf"/>
</dbReference>
<dbReference type="GO" id="GO:0004252">
    <property type="term" value="F:serine-type endopeptidase activity"/>
    <property type="evidence" value="ECO:0007669"/>
    <property type="project" value="InterPro"/>
</dbReference>
<dbReference type="EMBL" id="FOEI01000002">
    <property type="protein sequence ID" value="SEP81905.1"/>
    <property type="molecule type" value="Genomic_DNA"/>
</dbReference>
<name>A0A1H9AZF0_9FLAO</name>
<feature type="transmembrane region" description="Helical" evidence="7">
    <location>
        <begin position="20"/>
        <end position="40"/>
    </location>
</feature>
<protein>
    <submittedName>
        <fullName evidence="10">Membrane associated serine protease, rhomboid family</fullName>
    </submittedName>
</protein>
<feature type="domain" description="DUF6576" evidence="9">
    <location>
        <begin position="245"/>
        <end position="272"/>
    </location>
</feature>
<keyword evidence="3 7" id="KW-0812">Transmembrane</keyword>
<dbReference type="RefSeq" id="WP_091466548.1">
    <property type="nucleotide sequence ID" value="NZ_FOEI01000002.1"/>
</dbReference>
<feature type="transmembrane region" description="Helical" evidence="7">
    <location>
        <begin position="101"/>
        <end position="122"/>
    </location>
</feature>
<keyword evidence="6 7" id="KW-0472">Membrane</keyword>
<dbReference type="OrthoDB" id="680602at2"/>
<dbReference type="GO" id="GO:0016020">
    <property type="term" value="C:membrane"/>
    <property type="evidence" value="ECO:0007669"/>
    <property type="project" value="UniProtKB-SubCell"/>
</dbReference>
<evidence type="ECO:0000313" key="10">
    <source>
        <dbReference type="EMBL" id="SEP81905.1"/>
    </source>
</evidence>
<comment type="subcellular location">
    <subcellularLocation>
        <location evidence="1">Membrane</location>
        <topology evidence="1">Multi-pass membrane protein</topology>
    </subcellularLocation>
</comment>
<evidence type="ECO:0000256" key="7">
    <source>
        <dbReference type="SAM" id="Phobius"/>
    </source>
</evidence>
<keyword evidence="11" id="KW-1185">Reference proteome</keyword>
<feature type="transmembrane region" description="Helical" evidence="7">
    <location>
        <begin position="60"/>
        <end position="89"/>
    </location>
</feature>
<dbReference type="AlphaFoldDB" id="A0A1H9AZF0"/>
<dbReference type="Gene3D" id="1.20.1540.10">
    <property type="entry name" value="Rhomboid-like"/>
    <property type="match status" value="1"/>
</dbReference>
<keyword evidence="4" id="KW-0378">Hydrolase</keyword>
<dbReference type="Pfam" id="PF20216">
    <property type="entry name" value="DUF6576"/>
    <property type="match status" value="1"/>
</dbReference>
<evidence type="ECO:0000256" key="1">
    <source>
        <dbReference type="ARBA" id="ARBA00004141"/>
    </source>
</evidence>
<feature type="domain" description="Peptidase S54 rhomboid" evidence="8">
    <location>
        <begin position="63"/>
        <end position="204"/>
    </location>
</feature>
<dbReference type="SUPFAM" id="SSF144091">
    <property type="entry name" value="Rhomboid-like"/>
    <property type="match status" value="1"/>
</dbReference>
<dbReference type="InterPro" id="IPR046483">
    <property type="entry name" value="DUF6576"/>
</dbReference>
<evidence type="ECO:0000256" key="2">
    <source>
        <dbReference type="ARBA" id="ARBA00009045"/>
    </source>
</evidence>
<evidence type="ECO:0000256" key="5">
    <source>
        <dbReference type="ARBA" id="ARBA00022989"/>
    </source>
</evidence>
<evidence type="ECO:0000313" key="11">
    <source>
        <dbReference type="Proteomes" id="UP000198648"/>
    </source>
</evidence>
<reference evidence="10 11" key="1">
    <citation type="submission" date="2016-10" db="EMBL/GenBank/DDBJ databases">
        <authorList>
            <person name="de Groot N.N."/>
        </authorList>
    </citation>
    <scope>NUCLEOTIDE SEQUENCE [LARGE SCALE GENOMIC DNA]</scope>
    <source>
        <strain evidence="10 11">DSM 27078</strain>
    </source>
</reference>
<dbReference type="Proteomes" id="UP000198648">
    <property type="component" value="Unassembled WGS sequence"/>
</dbReference>
<dbReference type="PANTHER" id="PTHR43731">
    <property type="entry name" value="RHOMBOID PROTEASE"/>
    <property type="match status" value="1"/>
</dbReference>
<dbReference type="STRING" id="1299341.SAMN05444005_102414"/>
<keyword evidence="10" id="KW-0645">Protease</keyword>
<comment type="similarity">
    <text evidence="2">Belongs to the peptidase S54 family.</text>
</comment>
<evidence type="ECO:0000259" key="8">
    <source>
        <dbReference type="Pfam" id="PF01694"/>
    </source>
</evidence>
<dbReference type="InterPro" id="IPR050925">
    <property type="entry name" value="Rhomboid_protease_S54"/>
</dbReference>
<feature type="transmembrane region" description="Helical" evidence="7">
    <location>
        <begin position="159"/>
        <end position="179"/>
    </location>
</feature>
<dbReference type="PANTHER" id="PTHR43731:SF14">
    <property type="entry name" value="PRESENILIN-ASSOCIATED RHOMBOID-LIKE PROTEIN, MITOCHONDRIAL"/>
    <property type="match status" value="1"/>
</dbReference>
<dbReference type="InterPro" id="IPR022764">
    <property type="entry name" value="Peptidase_S54_rhomboid_dom"/>
</dbReference>
<gene>
    <name evidence="10" type="ORF">SAMN05444005_102414</name>
</gene>
<evidence type="ECO:0000256" key="6">
    <source>
        <dbReference type="ARBA" id="ARBA00023136"/>
    </source>
</evidence>
<keyword evidence="5 7" id="KW-1133">Transmembrane helix</keyword>
<accession>A0A1H9AZF0</accession>